<dbReference type="Proteomes" id="UP000248329">
    <property type="component" value="Unassembled WGS sequence"/>
</dbReference>
<name>A0AC61L1I4_9EURY</name>
<proteinExistence type="predicted"/>
<accession>A0AC61L1I4</accession>
<organism evidence="1 2">
    <name type="scientific">Candidatus Methanogaster sp</name>
    <dbReference type="NCBI Taxonomy" id="3386292"/>
    <lineage>
        <taxon>Archaea</taxon>
        <taxon>Methanobacteriati</taxon>
        <taxon>Methanobacteriota</taxon>
        <taxon>Stenosarchaea group</taxon>
        <taxon>Methanomicrobia</taxon>
        <taxon>Methanosarcinales</taxon>
        <taxon>ANME-2 cluster</taxon>
        <taxon>Candidatus Methanogasteraceae</taxon>
        <taxon>Candidatus Methanogaster</taxon>
    </lineage>
</organism>
<evidence type="ECO:0000313" key="1">
    <source>
        <dbReference type="EMBL" id="PXF59836.1"/>
    </source>
</evidence>
<sequence length="572" mass="64932">MNARLRSRTQEPYGPCPPEEFAGRFDGRTTLSEVLQDARYQGQVIILSGARGSGKTSFIEWVEHEIQNEPKLNGIAIKKTFPDAPGMIFATYVDLLRDLKGYQKFGWFKKALDSPKVKKSIGAVLDALEKASPLAGPAKVGVDAGAAVTRTLLPHETVDYTQLFSSFISALDALSDELTYEDKFLAILLDDVQWSSEPDFRLLKYLIQNPLPAIAFIITFRLEAGTMAMYAELRRELDRYGTEIPLSGMAPDEIKDFADLRYGLSVDDQTAEFLHETIGDPFCLVRCFDLLRRRNLAPSLANAREVLPEAVEPARSIYSELDQPWKDRLNSLCILRPPMSLSLIACMLKEGDIVRLQDELDRSVVFRRLKREEYDFVHSSLREYRREELPGRAAVELHSQAARCFETLRDGFDEWYADLSLAEHLFSGQEYGKALELNLRLGDRLYDLFDYGMALQLTKRAKICAEETNDRGMLAAALHQNGMILQSIYRFPDSLDAYNQSLEIKREIGDLAGEARVLHQIGMVYQLTNRFDEALDLYNQSLEIEREIGNKPGEAISLRTIEALKEEMLKKK</sequence>
<comment type="caution">
    <text evidence="1">The sequence shown here is derived from an EMBL/GenBank/DDBJ whole genome shotgun (WGS) entry which is preliminary data.</text>
</comment>
<dbReference type="EMBL" id="PQXF01000021">
    <property type="protein sequence ID" value="PXF59836.1"/>
    <property type="molecule type" value="Genomic_DNA"/>
</dbReference>
<gene>
    <name evidence="1" type="ORF">C4B59_10530</name>
</gene>
<protein>
    <submittedName>
        <fullName evidence="1">Uncharacterized protein</fullName>
    </submittedName>
</protein>
<evidence type="ECO:0000313" key="2">
    <source>
        <dbReference type="Proteomes" id="UP000248329"/>
    </source>
</evidence>
<reference evidence="1" key="1">
    <citation type="submission" date="2018-01" db="EMBL/GenBank/DDBJ databases">
        <authorList>
            <person name="Krukenberg V."/>
        </authorList>
    </citation>
    <scope>NUCLEOTIDE SEQUENCE</scope>
    <source>
        <strain evidence="1">E20ANME2</strain>
    </source>
</reference>